<feature type="domain" description="Glyoxalase-like" evidence="1">
    <location>
        <begin position="4"/>
        <end position="180"/>
    </location>
</feature>
<dbReference type="Gene3D" id="3.10.180.10">
    <property type="entry name" value="2,3-Dihydroxybiphenyl 1,2-Dioxygenase, domain 1"/>
    <property type="match status" value="1"/>
</dbReference>
<name>A0ABZ2KH60_9BACT</name>
<dbReference type="RefSeq" id="WP_394848631.1">
    <property type="nucleotide sequence ID" value="NZ_CP089982.1"/>
</dbReference>
<sequence length="211" mass="22784">MIALDHLILAARTLEEGADWVFARLGATPAGGGKHPLMGTHNRVLRLGDESYLEVLAIDPEAPAPGRPRWFGLDSPEMQARLEQGPALVHWVARTDDIERDARTAPVHMGAIVEASRGDLRWRITVPREGTLLRDGIFPTFIQWQGGHPAAAMPESNCQLESLQLFHPRGGALLAALRHLGLPSDAPVTASEGDPHLVAHVRAAGKLIALS</sequence>
<dbReference type="InterPro" id="IPR029068">
    <property type="entry name" value="Glyas_Bleomycin-R_OHBP_Dase"/>
</dbReference>
<reference evidence="2 3" key="1">
    <citation type="submission" date="2021-12" db="EMBL/GenBank/DDBJ databases">
        <title>Discovery of the Pendulisporaceae a myxobacterial family with distinct sporulation behavior and unique specialized metabolism.</title>
        <authorList>
            <person name="Garcia R."/>
            <person name="Popoff A."/>
            <person name="Bader C.D."/>
            <person name="Loehr J."/>
            <person name="Walesch S."/>
            <person name="Walt C."/>
            <person name="Boldt J."/>
            <person name="Bunk B."/>
            <person name="Haeckl F.J.F.P.J."/>
            <person name="Gunesch A.P."/>
            <person name="Birkelbach J."/>
            <person name="Nuebel U."/>
            <person name="Pietschmann T."/>
            <person name="Bach T."/>
            <person name="Mueller R."/>
        </authorList>
    </citation>
    <scope>NUCLEOTIDE SEQUENCE [LARGE SCALE GENOMIC DNA]</scope>
    <source>
        <strain evidence="2 3">MSr12523</strain>
    </source>
</reference>
<evidence type="ECO:0000259" key="1">
    <source>
        <dbReference type="Pfam" id="PF13468"/>
    </source>
</evidence>
<organism evidence="2 3">
    <name type="scientific">Pendulispora brunnea</name>
    <dbReference type="NCBI Taxonomy" id="2905690"/>
    <lineage>
        <taxon>Bacteria</taxon>
        <taxon>Pseudomonadati</taxon>
        <taxon>Myxococcota</taxon>
        <taxon>Myxococcia</taxon>
        <taxon>Myxococcales</taxon>
        <taxon>Sorangiineae</taxon>
        <taxon>Pendulisporaceae</taxon>
        <taxon>Pendulispora</taxon>
    </lineage>
</organism>
<protein>
    <submittedName>
        <fullName evidence="2">VOC family protein</fullName>
    </submittedName>
</protein>
<gene>
    <name evidence="2" type="ORF">LZC95_14370</name>
</gene>
<evidence type="ECO:0000313" key="3">
    <source>
        <dbReference type="Proteomes" id="UP001379533"/>
    </source>
</evidence>
<keyword evidence="3" id="KW-1185">Reference proteome</keyword>
<dbReference type="InterPro" id="IPR025870">
    <property type="entry name" value="Glyoxalase-like_dom"/>
</dbReference>
<dbReference type="Proteomes" id="UP001379533">
    <property type="component" value="Chromosome"/>
</dbReference>
<dbReference type="EMBL" id="CP089982">
    <property type="protein sequence ID" value="WXA98013.1"/>
    <property type="molecule type" value="Genomic_DNA"/>
</dbReference>
<accession>A0ABZ2KH60</accession>
<dbReference type="Pfam" id="PF13468">
    <property type="entry name" value="Glyoxalase_3"/>
    <property type="match status" value="1"/>
</dbReference>
<evidence type="ECO:0000313" key="2">
    <source>
        <dbReference type="EMBL" id="WXA98013.1"/>
    </source>
</evidence>
<proteinExistence type="predicted"/>